<sequence length="279" mass="31800">MLELGKIQNLIVIQESDFGLYLAEDQDELQDKVLLPNAEIPDNLKLGDRIDVFLYKDTQDRIVATCKEPLLKLGEISCLEVADVTNIGAFLKWGLIKDLLLPFKEQLVKAEVGKSYVVGLYIDKTDRLCATMKVYNLLSSESPYTINKMTRGLVYRQTPEHGVFVAVDGKYHGLIINKEIYKEYNLGEWIDVRIKNVRSDGKLELTERKQVNSQMEIDANQIMVILKKENGFLPLNDKSNPNIIKEKLQMSKASFKRAVGRLLKEGAIEFDNNGIKSRF</sequence>
<dbReference type="EMBL" id="LJHD01000037">
    <property type="protein sequence ID" value="ONI46056.1"/>
    <property type="molecule type" value="Genomic_DNA"/>
</dbReference>
<organism evidence="1 2">
    <name type="scientific">Candidatus Epulonipiscium fishelsonii</name>
    <dbReference type="NCBI Taxonomy" id="77094"/>
    <lineage>
        <taxon>Bacteria</taxon>
        <taxon>Bacillati</taxon>
        <taxon>Bacillota</taxon>
        <taxon>Clostridia</taxon>
        <taxon>Lachnospirales</taxon>
        <taxon>Lachnospiraceae</taxon>
        <taxon>Candidatus Epulonipiscium</taxon>
    </lineage>
</organism>
<keyword evidence="2" id="KW-1185">Reference proteome</keyword>
<evidence type="ECO:0000313" key="1">
    <source>
        <dbReference type="EMBL" id="ONI46056.1"/>
    </source>
</evidence>
<accession>A0ACC8XIW2</accession>
<proteinExistence type="predicted"/>
<comment type="caution">
    <text evidence="1">The sequence shown here is derived from an EMBL/GenBank/DDBJ whole genome shotgun (WGS) entry which is preliminary data.</text>
</comment>
<evidence type="ECO:0000313" key="2">
    <source>
        <dbReference type="Proteomes" id="UP000188637"/>
    </source>
</evidence>
<gene>
    <name evidence="1" type="ORF">AN640_03805</name>
</gene>
<reference evidence="1" key="1">
    <citation type="submission" date="2016-08" db="EMBL/GenBank/DDBJ databases">
        <authorList>
            <person name="Ngugi D.K."/>
            <person name="Miyake S."/>
            <person name="Stingl U."/>
        </authorList>
    </citation>
    <scope>NUCLEOTIDE SEQUENCE</scope>
    <source>
        <strain evidence="1">SCG-D08WGA-EpuloA1</strain>
    </source>
</reference>
<dbReference type="Proteomes" id="UP000188637">
    <property type="component" value="Unassembled WGS sequence"/>
</dbReference>
<protein>
    <submittedName>
        <fullName evidence="1">RNA-binding protein</fullName>
    </submittedName>
</protein>
<name>A0ACC8XIW2_9FIRM</name>